<evidence type="ECO:0000313" key="3">
    <source>
        <dbReference type="Proteomes" id="UP001501447"/>
    </source>
</evidence>
<comment type="caution">
    <text evidence="2">The sequence shown here is derived from an EMBL/GenBank/DDBJ whole genome shotgun (WGS) entry which is preliminary data.</text>
</comment>
<gene>
    <name evidence="2" type="ORF">GCM10009863_64000</name>
</gene>
<accession>A0ABP6DB40</accession>
<protein>
    <recommendedName>
        <fullName evidence="4">ArsR family transcriptional regulator</fullName>
    </recommendedName>
</protein>
<dbReference type="Proteomes" id="UP001501447">
    <property type="component" value="Unassembled WGS sequence"/>
</dbReference>
<dbReference type="EMBL" id="BAAARJ010000032">
    <property type="protein sequence ID" value="GAA2638368.1"/>
    <property type="molecule type" value="Genomic_DNA"/>
</dbReference>
<organism evidence="2 3">
    <name type="scientific">Streptomyces axinellae</name>
    <dbReference type="NCBI Taxonomy" id="552788"/>
    <lineage>
        <taxon>Bacteria</taxon>
        <taxon>Bacillati</taxon>
        <taxon>Actinomycetota</taxon>
        <taxon>Actinomycetes</taxon>
        <taxon>Kitasatosporales</taxon>
        <taxon>Streptomycetaceae</taxon>
        <taxon>Streptomyces</taxon>
    </lineage>
</organism>
<evidence type="ECO:0008006" key="4">
    <source>
        <dbReference type="Google" id="ProtNLM"/>
    </source>
</evidence>
<feature type="region of interest" description="Disordered" evidence="1">
    <location>
        <begin position="148"/>
        <end position="169"/>
    </location>
</feature>
<sequence length="169" mass="18397">MPTPDYALSALHPKARSTTMRIARDWSQRMDYSRRIVFYDPQGTVARLKMSESNVKGHVSYLRELGALVRIEHGSKRNLRLPCRKHIATATIYAAPIPTVHDLVRGIDFAARATKRLPLASRRPAVNHGCGGKGCPEASQEGGVLRPLRRGVGASAPARTSGDEGAGMT</sequence>
<keyword evidence="3" id="KW-1185">Reference proteome</keyword>
<reference evidence="3" key="1">
    <citation type="journal article" date="2019" name="Int. J. Syst. Evol. Microbiol.">
        <title>The Global Catalogue of Microorganisms (GCM) 10K type strain sequencing project: providing services to taxonomists for standard genome sequencing and annotation.</title>
        <authorList>
            <consortium name="The Broad Institute Genomics Platform"/>
            <consortium name="The Broad Institute Genome Sequencing Center for Infectious Disease"/>
            <person name="Wu L."/>
            <person name="Ma J."/>
        </authorList>
    </citation>
    <scope>NUCLEOTIDE SEQUENCE [LARGE SCALE GENOMIC DNA]</scope>
    <source>
        <strain evidence="3">JCM 16373</strain>
    </source>
</reference>
<evidence type="ECO:0000313" key="2">
    <source>
        <dbReference type="EMBL" id="GAA2638368.1"/>
    </source>
</evidence>
<proteinExistence type="predicted"/>
<name>A0ABP6DB40_9ACTN</name>
<evidence type="ECO:0000256" key="1">
    <source>
        <dbReference type="SAM" id="MobiDB-lite"/>
    </source>
</evidence>